<dbReference type="PATRIC" id="fig|158899.10.peg.2886"/>
<protein>
    <submittedName>
        <fullName evidence="1">Putative lipoprotein</fullName>
    </submittedName>
</protein>
<dbReference type="OrthoDB" id="5540893at2"/>
<proteinExistence type="predicted"/>
<dbReference type="AlphaFoldDB" id="A0A127PD08"/>
<name>A0A127PD08_9BURK</name>
<evidence type="ECO:0000313" key="2">
    <source>
        <dbReference type="Proteomes" id="UP000072421"/>
    </source>
</evidence>
<sequence length="207" mass="22859">MRLSTTKPTKKMQITKLLSVAAITFVLVGCAHPLTINPDVSKIGLSTTDQPIKKNVAYYIPDTMRSKEVTTPGGGGDKVTYSPYRDIEVGFYKMLSNTFSSVTKLSTKNDKDAIEKNKIDYVITPDLLTNSSSSSALTWPPTQFSVDMTCDINDASGNLLFSKKVAGEGHAEYDEFKKDFSLAGKRATEDVLVKMQRTLLDTQELRQ</sequence>
<dbReference type="Proteomes" id="UP000072421">
    <property type="component" value="Chromosome"/>
</dbReference>
<accession>A0A127PD08</accession>
<organism evidence="1">
    <name type="scientific">Collimonas fungivorans</name>
    <dbReference type="NCBI Taxonomy" id="158899"/>
    <lineage>
        <taxon>Bacteria</taxon>
        <taxon>Pseudomonadati</taxon>
        <taxon>Pseudomonadota</taxon>
        <taxon>Betaproteobacteria</taxon>
        <taxon>Burkholderiales</taxon>
        <taxon>Oxalobacteraceae</taxon>
        <taxon>Collimonas</taxon>
    </lineage>
</organism>
<evidence type="ECO:0000313" key="1">
    <source>
        <dbReference type="EMBL" id="AMO95555.1"/>
    </source>
</evidence>
<reference evidence="1 2" key="1">
    <citation type="submission" date="2015-11" db="EMBL/GenBank/DDBJ databases">
        <title>Exploring the genomic traits of fungus-feeding bacterial genus Collimonas.</title>
        <authorList>
            <person name="Song C."/>
            <person name="Schmidt R."/>
            <person name="de Jager V."/>
            <person name="Krzyzanowska D."/>
            <person name="Jongedijk E."/>
            <person name="Cankar K."/>
            <person name="Beekwilder J."/>
            <person name="van Veen A."/>
            <person name="de Boer W."/>
            <person name="van Veen J.A."/>
            <person name="Garbeva P."/>
        </authorList>
    </citation>
    <scope>NUCLEOTIDE SEQUENCE [LARGE SCALE GENOMIC DNA]</scope>
    <source>
        <strain evidence="1 2">Ter6</strain>
    </source>
</reference>
<keyword evidence="1" id="KW-0449">Lipoprotein</keyword>
<dbReference type="PROSITE" id="PS51257">
    <property type="entry name" value="PROKAR_LIPOPROTEIN"/>
    <property type="match status" value="1"/>
</dbReference>
<dbReference type="RefSeq" id="WP_061540345.1">
    <property type="nucleotide sequence ID" value="NZ_CP013232.1"/>
</dbReference>
<dbReference type="EMBL" id="CP013232">
    <property type="protein sequence ID" value="AMO95555.1"/>
    <property type="molecule type" value="Genomic_DNA"/>
</dbReference>
<gene>
    <name evidence="1" type="ORF">CFter6_2889</name>
</gene>